<evidence type="ECO:0000256" key="1">
    <source>
        <dbReference type="SAM" id="MobiDB-lite"/>
    </source>
</evidence>
<comment type="caution">
    <text evidence="2">The sequence shown here is derived from an EMBL/GenBank/DDBJ whole genome shotgun (WGS) entry which is preliminary data.</text>
</comment>
<dbReference type="AlphaFoldDB" id="A0A3M7P4S7"/>
<gene>
    <name evidence="2" type="ORF">BpHYR1_029962</name>
</gene>
<evidence type="ECO:0000313" key="2">
    <source>
        <dbReference type="EMBL" id="RMZ93684.1"/>
    </source>
</evidence>
<organism evidence="2 3">
    <name type="scientific">Brachionus plicatilis</name>
    <name type="common">Marine rotifer</name>
    <name type="synonym">Brachionus muelleri</name>
    <dbReference type="NCBI Taxonomy" id="10195"/>
    <lineage>
        <taxon>Eukaryota</taxon>
        <taxon>Metazoa</taxon>
        <taxon>Spiralia</taxon>
        <taxon>Gnathifera</taxon>
        <taxon>Rotifera</taxon>
        <taxon>Eurotatoria</taxon>
        <taxon>Monogononta</taxon>
        <taxon>Pseudotrocha</taxon>
        <taxon>Ploima</taxon>
        <taxon>Brachionidae</taxon>
        <taxon>Brachionus</taxon>
    </lineage>
</organism>
<feature type="compositionally biased region" description="Polar residues" evidence="1">
    <location>
        <begin position="208"/>
        <end position="231"/>
    </location>
</feature>
<feature type="compositionally biased region" description="Low complexity" evidence="1">
    <location>
        <begin position="154"/>
        <end position="177"/>
    </location>
</feature>
<protein>
    <submittedName>
        <fullName evidence="2">Uncharacterized protein</fullName>
    </submittedName>
</protein>
<dbReference type="EMBL" id="REGN01013628">
    <property type="protein sequence ID" value="RMZ93684.1"/>
    <property type="molecule type" value="Genomic_DNA"/>
</dbReference>
<name>A0A3M7P4S7_BRAPC</name>
<proteinExistence type="predicted"/>
<reference evidence="2 3" key="1">
    <citation type="journal article" date="2018" name="Sci. Rep.">
        <title>Genomic signatures of local adaptation to the degree of environmental predictability in rotifers.</title>
        <authorList>
            <person name="Franch-Gras L."/>
            <person name="Hahn C."/>
            <person name="Garcia-Roger E.M."/>
            <person name="Carmona M.J."/>
            <person name="Serra M."/>
            <person name="Gomez A."/>
        </authorList>
    </citation>
    <scope>NUCLEOTIDE SEQUENCE [LARGE SCALE GENOMIC DNA]</scope>
    <source>
        <strain evidence="2">HYR1</strain>
    </source>
</reference>
<sequence>MDSKETIEQKLEQIDKIIRICLQSSVTQLGKDQNNNPCSPDSNNTAVFKLFAKQLTLLKQRSKDGHANLYSKYPNLKKWLQLVNVPESLLNEMDLSRVTFHDLFCKERVDEVRACLSDCGPSLDDKEISKVLNGFQCLRQLSNPDVESAQNMANSSTNNSISQSVSSTSSSSSSVVTGQQAMHGKQSVPEINSSNSVRVKQQRKSESDVQFNTVNCSNGPKQLKPLTNNQYSTSTNNFSNLSSSSTSSSNSNKKNNFTFSPTLPVKSK</sequence>
<accession>A0A3M7P4S7</accession>
<dbReference type="Gene3D" id="1.10.150.50">
    <property type="entry name" value="Transcription Factor, Ets-1"/>
    <property type="match status" value="1"/>
</dbReference>
<keyword evidence="3" id="KW-1185">Reference proteome</keyword>
<feature type="non-terminal residue" evidence="2">
    <location>
        <position position="268"/>
    </location>
</feature>
<evidence type="ECO:0000313" key="3">
    <source>
        <dbReference type="Proteomes" id="UP000276133"/>
    </source>
</evidence>
<feature type="compositionally biased region" description="Polar residues" evidence="1">
    <location>
        <begin position="189"/>
        <end position="199"/>
    </location>
</feature>
<feature type="region of interest" description="Disordered" evidence="1">
    <location>
        <begin position="149"/>
        <end position="268"/>
    </location>
</feature>
<dbReference type="Proteomes" id="UP000276133">
    <property type="component" value="Unassembled WGS sequence"/>
</dbReference>
<dbReference type="InterPro" id="IPR013761">
    <property type="entry name" value="SAM/pointed_sf"/>
</dbReference>
<feature type="compositionally biased region" description="Low complexity" evidence="1">
    <location>
        <begin position="232"/>
        <end position="260"/>
    </location>
</feature>